<dbReference type="PANTHER" id="PTHR13748:SF46">
    <property type="entry name" value="ZINC CHAPERONE YEIR"/>
    <property type="match status" value="1"/>
</dbReference>
<evidence type="ECO:0000259" key="2">
    <source>
        <dbReference type="Pfam" id="PF02492"/>
    </source>
</evidence>
<evidence type="ECO:0000313" key="4">
    <source>
        <dbReference type="Proteomes" id="UP000236333"/>
    </source>
</evidence>
<sequence length="583" mass="57035">MDTGSGGGKGGWAKLRGGARGGAAADSGDDVEMEELEDEIEDDEPPTTAPGRAAGGRSGGGRGRGGGRHGGAPGCVEVVVDVVHTCPPAELALLLLAHGCAVDAARALGRMVTHRLATENEITVEVCGLVLSVPLPTPIPGGAQPLILTWQEAAAAGDVAAQADQLQRQAAAEAAGGAASDGKPLPTPPVIVACSVAAARSVPHHAAGDRGHTASRTCCSADADARPREPLLCLTGPPSAPPAAGVAAGGGPGGKPGGGVGAGVCTAPSSLAHESRSVARIESFRSGLAEALAGALGPGPGAAPVLGGWAPAAGKLPIPVNIITGGLGVGKTTTLLRLLRSKPPGEKWAVLVNEFGALGIDAALIEAFGAGRADQVNVADVLVGHKADLATPQQREAFRAWAAQLYPPKAQAGGAAGRRGGALRAPNRNTPNQEHVPHPALPVLLASQGGLDPALLDLPRASVYSIGKSSYVVPYLRPDGGVELQYVSYRRESRFEVLVQTRPAGRPRADDAGAAGAGAAGAGAAGVGGAGADAAGADAAGVDGSADAGGAGGVGGGGLPDVGSALAAADWDSVEAALVAALR</sequence>
<organism evidence="3 4">
    <name type="scientific">Tetrabaena socialis</name>
    <dbReference type="NCBI Taxonomy" id="47790"/>
    <lineage>
        <taxon>Eukaryota</taxon>
        <taxon>Viridiplantae</taxon>
        <taxon>Chlorophyta</taxon>
        <taxon>core chlorophytes</taxon>
        <taxon>Chlorophyceae</taxon>
        <taxon>CS clade</taxon>
        <taxon>Chlamydomonadales</taxon>
        <taxon>Tetrabaenaceae</taxon>
        <taxon>Tetrabaena</taxon>
    </lineage>
</organism>
<evidence type="ECO:0000313" key="3">
    <source>
        <dbReference type="EMBL" id="PNH05432.1"/>
    </source>
</evidence>
<protein>
    <recommendedName>
        <fullName evidence="2">CobW/HypB/UreG nucleotide-binding domain-containing protein</fullName>
    </recommendedName>
</protein>
<feature type="region of interest" description="Disordered" evidence="1">
    <location>
        <begin position="411"/>
        <end position="437"/>
    </location>
</feature>
<dbReference type="GO" id="GO:0005737">
    <property type="term" value="C:cytoplasm"/>
    <property type="evidence" value="ECO:0007669"/>
    <property type="project" value="TreeGrafter"/>
</dbReference>
<keyword evidence="4" id="KW-1185">Reference proteome</keyword>
<dbReference type="PANTHER" id="PTHR13748">
    <property type="entry name" value="COBW-RELATED"/>
    <property type="match status" value="1"/>
</dbReference>
<feature type="compositionally biased region" description="Gly residues" evidence="1">
    <location>
        <begin position="53"/>
        <end position="70"/>
    </location>
</feature>
<dbReference type="InterPro" id="IPR051316">
    <property type="entry name" value="Zinc-reg_GTPase_activator"/>
</dbReference>
<dbReference type="Proteomes" id="UP000236333">
    <property type="component" value="Unassembled WGS sequence"/>
</dbReference>
<reference evidence="3 4" key="1">
    <citation type="journal article" date="2017" name="Mol. Biol. Evol.">
        <title>The 4-celled Tetrabaena socialis nuclear genome reveals the essential components for genetic control of cell number at the origin of multicellularity in the volvocine lineage.</title>
        <authorList>
            <person name="Featherston J."/>
            <person name="Arakaki Y."/>
            <person name="Hanschen E.R."/>
            <person name="Ferris P.J."/>
            <person name="Michod R.E."/>
            <person name="Olson B.J.S.C."/>
            <person name="Nozaki H."/>
            <person name="Durand P.M."/>
        </authorList>
    </citation>
    <scope>NUCLEOTIDE SEQUENCE [LARGE SCALE GENOMIC DNA]</scope>
    <source>
        <strain evidence="3 4">NIES-571</strain>
    </source>
</reference>
<dbReference type="InterPro" id="IPR027417">
    <property type="entry name" value="P-loop_NTPase"/>
</dbReference>
<accession>A0A2J7ZYU5</accession>
<gene>
    <name evidence="3" type="ORF">TSOC_008308</name>
</gene>
<feature type="compositionally biased region" description="Acidic residues" evidence="1">
    <location>
        <begin position="27"/>
        <end position="45"/>
    </location>
</feature>
<feature type="compositionally biased region" description="Low complexity" evidence="1">
    <location>
        <begin position="12"/>
        <end position="26"/>
    </location>
</feature>
<feature type="domain" description="CobW/HypB/UreG nucleotide-binding" evidence="2">
    <location>
        <begin position="319"/>
        <end position="367"/>
    </location>
</feature>
<dbReference type="InterPro" id="IPR003495">
    <property type="entry name" value="CobW/HypB/UreG_nucleotide-bd"/>
</dbReference>
<name>A0A2J7ZYU5_9CHLO</name>
<evidence type="ECO:0000256" key="1">
    <source>
        <dbReference type="SAM" id="MobiDB-lite"/>
    </source>
</evidence>
<dbReference type="Gene3D" id="3.40.50.300">
    <property type="entry name" value="P-loop containing nucleotide triphosphate hydrolases"/>
    <property type="match status" value="1"/>
</dbReference>
<comment type="caution">
    <text evidence="3">The sequence shown here is derived from an EMBL/GenBank/DDBJ whole genome shotgun (WGS) entry which is preliminary data.</text>
</comment>
<dbReference type="EMBL" id="PGGS01000306">
    <property type="protein sequence ID" value="PNH05432.1"/>
    <property type="molecule type" value="Genomic_DNA"/>
</dbReference>
<proteinExistence type="predicted"/>
<dbReference type="OrthoDB" id="272672at2759"/>
<dbReference type="SUPFAM" id="SSF52540">
    <property type="entry name" value="P-loop containing nucleoside triphosphate hydrolases"/>
    <property type="match status" value="1"/>
</dbReference>
<feature type="region of interest" description="Disordered" evidence="1">
    <location>
        <begin position="1"/>
        <end position="70"/>
    </location>
</feature>
<dbReference type="Pfam" id="PF02492">
    <property type="entry name" value="cobW"/>
    <property type="match status" value="1"/>
</dbReference>
<dbReference type="AlphaFoldDB" id="A0A2J7ZYU5"/>
<feature type="compositionally biased region" description="Gly residues" evidence="1">
    <location>
        <begin position="1"/>
        <end position="11"/>
    </location>
</feature>